<evidence type="ECO:0000256" key="5">
    <source>
        <dbReference type="SAM" id="SignalP"/>
    </source>
</evidence>
<dbReference type="RefSeq" id="XP_030378370.1">
    <property type="nucleotide sequence ID" value="XM_030522510.1"/>
</dbReference>
<feature type="chain" id="PRO_5026694187" evidence="5">
    <location>
        <begin position="16"/>
        <end position="253"/>
    </location>
</feature>
<dbReference type="AlphaFoldDB" id="A0A6J2TS67"/>
<evidence type="ECO:0000256" key="3">
    <source>
        <dbReference type="PROSITE-ProRule" id="PRU00497"/>
    </source>
</evidence>
<accession>A0A6J2TS67</accession>
<dbReference type="CTD" id="32198"/>
<evidence type="ECO:0000256" key="1">
    <source>
        <dbReference type="ARBA" id="ARBA00022460"/>
    </source>
</evidence>
<sequence>MKSFLLLCLVAFAVADVKHLTNRDLDLFKYNPSDVYTLPEDIDDDKPAVIYNGDVMKAKTEKLQNLNSGKKFKLELKTQNGIEVSSVGKLKDDKTFVVSGSYSFTGADGKRYKTRYTADEFGYHPITELDLDIPEPQPLAAAGAGSGSKLTSIDSNTLLGGLKNRFQFLNQNLDNQQAGPLRGSGQSGDDYSYQPNSPYGVNPYGPGSSGSSNGIGNGNGNGNGYGDGNGNGYDYKAPTVQFDTPSRQYLPVA</sequence>
<proteinExistence type="predicted"/>
<feature type="region of interest" description="Disordered" evidence="4">
    <location>
        <begin position="175"/>
        <end position="253"/>
    </location>
</feature>
<feature type="signal peptide" evidence="5">
    <location>
        <begin position="1"/>
        <end position="15"/>
    </location>
</feature>
<gene>
    <name evidence="7" type="primary">LOC115626996</name>
</gene>
<evidence type="ECO:0000256" key="2">
    <source>
        <dbReference type="ARBA" id="ARBA00022729"/>
    </source>
</evidence>
<dbReference type="GeneID" id="115626996"/>
<feature type="compositionally biased region" description="Low complexity" evidence="4">
    <location>
        <begin position="195"/>
        <end position="212"/>
    </location>
</feature>
<evidence type="ECO:0000313" key="6">
    <source>
        <dbReference type="Proteomes" id="UP000504634"/>
    </source>
</evidence>
<evidence type="ECO:0000256" key="4">
    <source>
        <dbReference type="SAM" id="MobiDB-lite"/>
    </source>
</evidence>
<dbReference type="PROSITE" id="PS00233">
    <property type="entry name" value="CHIT_BIND_RR_1"/>
    <property type="match status" value="1"/>
</dbReference>
<dbReference type="PROSITE" id="PS51155">
    <property type="entry name" value="CHIT_BIND_RR_2"/>
    <property type="match status" value="1"/>
</dbReference>
<keyword evidence="1 3" id="KW-0193">Cuticle</keyword>
<dbReference type="OrthoDB" id="7985207at2759"/>
<dbReference type="Proteomes" id="UP000504634">
    <property type="component" value="Unplaced"/>
</dbReference>
<reference evidence="7" key="1">
    <citation type="submission" date="2025-08" db="UniProtKB">
        <authorList>
            <consortium name="RefSeq"/>
        </authorList>
    </citation>
    <scope>IDENTIFICATION</scope>
    <source>
        <strain evidence="7">11010-0011.00</strain>
        <tissue evidence="7">Whole body</tissue>
    </source>
</reference>
<organism evidence="6 7">
    <name type="scientific">Drosophila lebanonensis</name>
    <name type="common">Fruit fly</name>
    <name type="synonym">Scaptodrosophila lebanonensis</name>
    <dbReference type="NCBI Taxonomy" id="7225"/>
    <lineage>
        <taxon>Eukaryota</taxon>
        <taxon>Metazoa</taxon>
        <taxon>Ecdysozoa</taxon>
        <taxon>Arthropoda</taxon>
        <taxon>Hexapoda</taxon>
        <taxon>Insecta</taxon>
        <taxon>Pterygota</taxon>
        <taxon>Neoptera</taxon>
        <taxon>Endopterygota</taxon>
        <taxon>Diptera</taxon>
        <taxon>Brachycera</taxon>
        <taxon>Muscomorpha</taxon>
        <taxon>Ephydroidea</taxon>
        <taxon>Drosophilidae</taxon>
        <taxon>Scaptodrosophila</taxon>
    </lineage>
</organism>
<dbReference type="Pfam" id="PF00379">
    <property type="entry name" value="Chitin_bind_4"/>
    <property type="match status" value="1"/>
</dbReference>
<evidence type="ECO:0000313" key="7">
    <source>
        <dbReference type="RefSeq" id="XP_030378370.1"/>
    </source>
</evidence>
<dbReference type="InterPro" id="IPR031311">
    <property type="entry name" value="CHIT_BIND_RR_consensus"/>
</dbReference>
<keyword evidence="6" id="KW-1185">Reference proteome</keyword>
<keyword evidence="2 5" id="KW-0732">Signal</keyword>
<protein>
    <submittedName>
        <fullName evidence="7">Uncharacterized protein LOC115626996</fullName>
    </submittedName>
</protein>
<name>A0A6J2TS67_DROLE</name>
<dbReference type="GO" id="GO:0042302">
    <property type="term" value="F:structural constituent of cuticle"/>
    <property type="evidence" value="ECO:0007669"/>
    <property type="project" value="UniProtKB-UniRule"/>
</dbReference>
<feature type="compositionally biased region" description="Gly residues" evidence="4">
    <location>
        <begin position="213"/>
        <end position="231"/>
    </location>
</feature>
<dbReference type="InterPro" id="IPR000618">
    <property type="entry name" value="Insect_cuticle"/>
</dbReference>
<dbReference type="PROSITE" id="PS00306">
    <property type="entry name" value="CASEIN_ALPHA_BETA"/>
    <property type="match status" value="1"/>
</dbReference>
<dbReference type="InterPro" id="IPR031305">
    <property type="entry name" value="Casein_CS"/>
</dbReference>